<evidence type="ECO:0000313" key="1">
    <source>
        <dbReference type="EMBL" id="EEZ28700.1"/>
    </source>
</evidence>
<proteinExistence type="predicted"/>
<organism evidence="1">
    <name type="scientific">Brucella pinnipedialis M292/94/1</name>
    <dbReference type="NCBI Taxonomy" id="520462"/>
    <lineage>
        <taxon>Bacteria</taxon>
        <taxon>Pseudomonadati</taxon>
        <taxon>Pseudomonadota</taxon>
        <taxon>Alphaproteobacteria</taxon>
        <taxon>Hyphomicrobiales</taxon>
        <taxon>Brucellaceae</taxon>
        <taxon>Brucella/Ochrobactrum group</taxon>
        <taxon>Brucella</taxon>
    </lineage>
</organism>
<gene>
    <name evidence="1" type="ORF">BALG_02053</name>
</gene>
<reference evidence="1" key="1">
    <citation type="submission" date="2009-01" db="EMBL/GenBank/DDBJ databases">
        <title>The Genome Sequence of Brucella pinnipedialis M292/94/1.</title>
        <authorList>
            <consortium name="The Broad Institute Genome Sequencing Platform"/>
            <person name="Ward D."/>
            <person name="Young S.K."/>
            <person name="Kodira C.D."/>
            <person name="Zeng Q."/>
            <person name="Koehrsen M."/>
            <person name="Alvarado L."/>
            <person name="Berlin A."/>
            <person name="Borenstein D."/>
            <person name="Chen Z."/>
            <person name="Engels R."/>
            <person name="Freedman E."/>
            <person name="Gellesch M."/>
            <person name="Goldberg J."/>
            <person name="Griggs A."/>
            <person name="Gujja S."/>
            <person name="Heiman D."/>
            <person name="Hepburn T."/>
            <person name="Howarth C."/>
            <person name="Jen D."/>
            <person name="Larson L."/>
            <person name="Lewis B."/>
            <person name="Mehta T."/>
            <person name="Park D."/>
            <person name="Pearson M."/>
            <person name="Roberts A."/>
            <person name="Saif S."/>
            <person name="Shea T."/>
            <person name="Shenoy N."/>
            <person name="Sisk P."/>
            <person name="Stolte C."/>
            <person name="Sykes S."/>
            <person name="Walk T."/>
            <person name="White J."/>
            <person name="Yandava C."/>
            <person name="Whatmore A.M."/>
            <person name="Perrett L.L."/>
            <person name="O'Callaghan D."/>
            <person name="Nusbaum C."/>
            <person name="Galagan J."/>
            <person name="Birren B."/>
        </authorList>
    </citation>
    <scope>NUCLEOTIDE SEQUENCE [LARGE SCALE GENOMIC DNA]</scope>
    <source>
        <strain evidence="1">M292/94/1</strain>
    </source>
</reference>
<name>A0A0E1WV50_9HYPH</name>
<sequence length="63" mass="7221">MFSVCFGLRRWLVIRENQAEKAVICLWSKRIGRAGCSLKTAFCTIFCCEVSEGEAMLYKPVRN</sequence>
<dbReference type="AlphaFoldDB" id="A0A0E1WV50"/>
<dbReference type="GeneID" id="93015008"/>
<protein>
    <submittedName>
        <fullName evidence="1">Uncharacterized protein</fullName>
    </submittedName>
</protein>
<dbReference type="EMBL" id="EQ999534">
    <property type="protein sequence ID" value="EEZ28700.1"/>
    <property type="molecule type" value="Genomic_DNA"/>
</dbReference>
<dbReference type="RefSeq" id="WP_002965751.1">
    <property type="nucleotide sequence ID" value="NZ_EQ999534.1"/>
</dbReference>
<accession>A0A0E1WV50</accession>
<dbReference type="HOGENOM" id="CLU_188191_0_0_5"/>
<dbReference type="Proteomes" id="UP000004659">
    <property type="component" value="Unassembled WGS sequence"/>
</dbReference>